<organism evidence="5 6">
    <name type="scientific">Quercus lobata</name>
    <name type="common">Valley oak</name>
    <dbReference type="NCBI Taxonomy" id="97700"/>
    <lineage>
        <taxon>Eukaryota</taxon>
        <taxon>Viridiplantae</taxon>
        <taxon>Streptophyta</taxon>
        <taxon>Embryophyta</taxon>
        <taxon>Tracheophyta</taxon>
        <taxon>Spermatophyta</taxon>
        <taxon>Magnoliopsida</taxon>
        <taxon>eudicotyledons</taxon>
        <taxon>Gunneridae</taxon>
        <taxon>Pentapetalae</taxon>
        <taxon>rosids</taxon>
        <taxon>fabids</taxon>
        <taxon>Fagales</taxon>
        <taxon>Fagaceae</taxon>
        <taxon>Quercus</taxon>
    </lineage>
</organism>
<evidence type="ECO:0000313" key="6">
    <source>
        <dbReference type="Proteomes" id="UP000594261"/>
    </source>
</evidence>
<reference evidence="5 6" key="1">
    <citation type="journal article" date="2016" name="G3 (Bethesda)">
        <title>First Draft Assembly and Annotation of the Genome of a California Endemic Oak Quercus lobata Nee (Fagaceae).</title>
        <authorList>
            <person name="Sork V.L."/>
            <person name="Fitz-Gibbon S.T."/>
            <person name="Puiu D."/>
            <person name="Crepeau M."/>
            <person name="Gugger P.F."/>
            <person name="Sherman R."/>
            <person name="Stevens K."/>
            <person name="Langley C.H."/>
            <person name="Pellegrini M."/>
            <person name="Salzberg S.L."/>
        </authorList>
    </citation>
    <scope>NUCLEOTIDE SEQUENCE [LARGE SCALE GENOMIC DNA]</scope>
    <source>
        <strain evidence="5 6">cv. SW786</strain>
    </source>
</reference>
<dbReference type="InParanoid" id="A0A7N2MEX8"/>
<dbReference type="InterPro" id="IPR058192">
    <property type="entry name" value="WHD_ROQ1-like"/>
</dbReference>
<dbReference type="PANTHER" id="PTHR11017:SF573">
    <property type="entry name" value="ADP-RIBOSYL CYCLASE_CYCLIC ADP-RIBOSE HYDROLASE"/>
    <property type="match status" value="1"/>
</dbReference>
<proteinExistence type="predicted"/>
<dbReference type="InterPro" id="IPR027417">
    <property type="entry name" value="P-loop_NTPase"/>
</dbReference>
<dbReference type="Pfam" id="PF20160">
    <property type="entry name" value="C-JID"/>
    <property type="match status" value="1"/>
</dbReference>
<dbReference type="EMBL" id="LRBV02000009">
    <property type="status" value="NOT_ANNOTATED_CDS"/>
    <property type="molecule type" value="Genomic_DNA"/>
</dbReference>
<sequence length="248" mass="28543">MSLLAIGTNDVHIIGIWGMRGIVKTTLARVVYDKVFNEFEEILDCLGLHPKIGLKVLNERSLLKYYGNTCWMHDLLQKMGQDIIRQNYPEEPGKWRKLWLYKDIHNVLMKNTHGPKHLPNNLRLLDWSGHPSKSLPSNFEPHELVGLHLLDSKIERLWKDKKEIYRKSIGFHNNGAFTIVIPGSEIPKWFTHQSVGDIVNAQVTHHNENKWIGIAVCVVPCPNFGSLLDCEILSKEHRVSHFYVGDCP</sequence>
<name>A0A7N2MEX8_QUELO</name>
<feature type="domain" description="Disease resistance protein Roq1-like winged-helix" evidence="4">
    <location>
        <begin position="36"/>
        <end position="86"/>
    </location>
</feature>
<dbReference type="InterPro" id="IPR044974">
    <property type="entry name" value="Disease_R_plants"/>
</dbReference>
<evidence type="ECO:0000256" key="2">
    <source>
        <dbReference type="ARBA" id="ARBA00022737"/>
    </source>
</evidence>
<dbReference type="Proteomes" id="UP000594261">
    <property type="component" value="Chromosome 9"/>
</dbReference>
<protein>
    <submittedName>
        <fullName evidence="5">Uncharacterized protein</fullName>
    </submittedName>
</protein>
<keyword evidence="2" id="KW-0677">Repeat</keyword>
<dbReference type="SUPFAM" id="SSF52540">
    <property type="entry name" value="P-loop containing nucleoside triphosphate hydrolases"/>
    <property type="match status" value="1"/>
</dbReference>
<dbReference type="Pfam" id="PF23282">
    <property type="entry name" value="WHD_ROQ1"/>
    <property type="match status" value="1"/>
</dbReference>
<dbReference type="InterPro" id="IPR045344">
    <property type="entry name" value="C-JID"/>
</dbReference>
<dbReference type="Gramene" id="QL09p005113:mrna">
    <property type="protein sequence ID" value="QL09p005113:mrna"/>
    <property type="gene ID" value="QL09p005113"/>
</dbReference>
<dbReference type="AlphaFoldDB" id="A0A7N2MEX8"/>
<dbReference type="EnsemblPlants" id="QL09p005113:mrna">
    <property type="protein sequence ID" value="QL09p005113:mrna"/>
    <property type="gene ID" value="QL09p005113"/>
</dbReference>
<evidence type="ECO:0000313" key="5">
    <source>
        <dbReference type="EnsemblPlants" id="QL09p005113:mrna"/>
    </source>
</evidence>
<feature type="domain" description="C-JID" evidence="3">
    <location>
        <begin position="181"/>
        <end position="221"/>
    </location>
</feature>
<dbReference type="GO" id="GO:0006952">
    <property type="term" value="P:defense response"/>
    <property type="evidence" value="ECO:0007669"/>
    <property type="project" value="InterPro"/>
</dbReference>
<dbReference type="PANTHER" id="PTHR11017">
    <property type="entry name" value="LEUCINE-RICH REPEAT-CONTAINING PROTEIN"/>
    <property type="match status" value="1"/>
</dbReference>
<reference evidence="5" key="2">
    <citation type="submission" date="2021-01" db="UniProtKB">
        <authorList>
            <consortium name="EnsemblPlants"/>
        </authorList>
    </citation>
    <scope>IDENTIFICATION</scope>
</reference>
<accession>A0A7N2MEX8</accession>
<keyword evidence="1" id="KW-0433">Leucine-rich repeat</keyword>
<evidence type="ECO:0000259" key="3">
    <source>
        <dbReference type="Pfam" id="PF20160"/>
    </source>
</evidence>
<dbReference type="Gene3D" id="3.40.50.300">
    <property type="entry name" value="P-loop containing nucleotide triphosphate hydrolases"/>
    <property type="match status" value="1"/>
</dbReference>
<evidence type="ECO:0000256" key="1">
    <source>
        <dbReference type="ARBA" id="ARBA00022614"/>
    </source>
</evidence>
<evidence type="ECO:0000259" key="4">
    <source>
        <dbReference type="Pfam" id="PF23282"/>
    </source>
</evidence>
<keyword evidence="6" id="KW-1185">Reference proteome</keyword>